<evidence type="ECO:0000313" key="2">
    <source>
        <dbReference type="EnsemblMetazoa" id="XP_024080505.1"/>
    </source>
</evidence>
<feature type="transmembrane region" description="Helical" evidence="1">
    <location>
        <begin position="162"/>
        <end position="189"/>
    </location>
</feature>
<feature type="transmembrane region" description="Helical" evidence="1">
    <location>
        <begin position="209"/>
        <end position="228"/>
    </location>
</feature>
<dbReference type="OMA" id="CADKEIA"/>
<evidence type="ECO:0000313" key="3">
    <source>
        <dbReference type="Proteomes" id="UP000494040"/>
    </source>
</evidence>
<keyword evidence="1" id="KW-0812">Transmembrane</keyword>
<dbReference type="AlphaFoldDB" id="A0A8I6SRF6"/>
<evidence type="ECO:0000256" key="1">
    <source>
        <dbReference type="SAM" id="Phobius"/>
    </source>
</evidence>
<proteinExistence type="predicted"/>
<evidence type="ECO:0008006" key="4">
    <source>
        <dbReference type="Google" id="ProtNLM"/>
    </source>
</evidence>
<dbReference type="GeneID" id="112126174"/>
<keyword evidence="1" id="KW-1133">Transmembrane helix</keyword>
<dbReference type="InterPro" id="IPR021836">
    <property type="entry name" value="DUF3429"/>
</dbReference>
<protein>
    <recommendedName>
        <fullName evidence="4">Transmembrane protein 69</fullName>
    </recommendedName>
</protein>
<dbReference type="PANTHER" id="PTHR15887">
    <property type="entry name" value="TRANSMEMBRANE PROTEIN 69"/>
    <property type="match status" value="1"/>
</dbReference>
<reference evidence="2" key="1">
    <citation type="submission" date="2022-01" db="UniProtKB">
        <authorList>
            <consortium name="EnsemblMetazoa"/>
        </authorList>
    </citation>
    <scope>IDENTIFICATION</scope>
</reference>
<dbReference type="OrthoDB" id="6596598at2759"/>
<accession>A0A8I6SRF6</accession>
<keyword evidence="3" id="KW-1185">Reference proteome</keyword>
<dbReference type="Pfam" id="PF11911">
    <property type="entry name" value="DUF3429"/>
    <property type="match status" value="1"/>
</dbReference>
<keyword evidence="1" id="KW-0472">Membrane</keyword>
<dbReference type="KEGG" id="clec:112126174"/>
<dbReference type="Proteomes" id="UP000494040">
    <property type="component" value="Unassembled WGS sequence"/>
</dbReference>
<dbReference type="PANTHER" id="PTHR15887:SF1">
    <property type="entry name" value="TRANSMEMBRANE PROTEIN 69"/>
    <property type="match status" value="1"/>
</dbReference>
<feature type="transmembrane region" description="Helical" evidence="1">
    <location>
        <begin position="96"/>
        <end position="116"/>
    </location>
</feature>
<dbReference type="RefSeq" id="XP_024080505.1">
    <property type="nucleotide sequence ID" value="XM_024224737.1"/>
</dbReference>
<organism evidence="2 3">
    <name type="scientific">Cimex lectularius</name>
    <name type="common">Bed bug</name>
    <name type="synonym">Acanthia lectularia</name>
    <dbReference type="NCBI Taxonomy" id="79782"/>
    <lineage>
        <taxon>Eukaryota</taxon>
        <taxon>Metazoa</taxon>
        <taxon>Ecdysozoa</taxon>
        <taxon>Arthropoda</taxon>
        <taxon>Hexapoda</taxon>
        <taxon>Insecta</taxon>
        <taxon>Pterygota</taxon>
        <taxon>Neoptera</taxon>
        <taxon>Paraneoptera</taxon>
        <taxon>Hemiptera</taxon>
        <taxon>Heteroptera</taxon>
        <taxon>Panheteroptera</taxon>
        <taxon>Cimicomorpha</taxon>
        <taxon>Cimicidae</taxon>
        <taxon>Cimex</taxon>
    </lineage>
</organism>
<sequence length="229" mass="25973">MYSLTLSTLKVVRKCPIQRSTVLYQLQHCTSNQNDNSKLNYSSKRLLEKKVSDHFLPISRQASKASTVSFDNIRFQVESIFRDVKMKDMATGPTEVFWYNAVSLVPIAFPSLAFLLTGFHPSLFSLQITYSAILLSFHGGTRFGHELEKKEAMTWESVSWSFVPFSLGLLSVMLPQVLCPITLSAGFLFSAYVDLTLSKMPTWFRAMRLAFVFPAVLSLAIAFLWNLFN</sequence>
<dbReference type="EnsemblMetazoa" id="XM_024224737.1">
    <property type="protein sequence ID" value="XP_024080505.1"/>
    <property type="gene ID" value="LOC112126174"/>
</dbReference>
<name>A0A8I6SRF6_CIMLE</name>